<organism evidence="4 5">
    <name type="scientific">Peptostreptococcus canis</name>
    <dbReference type="NCBI Taxonomy" id="1159213"/>
    <lineage>
        <taxon>Bacteria</taxon>
        <taxon>Bacillati</taxon>
        <taxon>Bacillota</taxon>
        <taxon>Clostridia</taxon>
        <taxon>Peptostreptococcales</taxon>
        <taxon>Peptostreptococcaceae</taxon>
        <taxon>Peptostreptococcus</taxon>
    </lineage>
</organism>
<evidence type="ECO:0000313" key="4">
    <source>
        <dbReference type="EMBL" id="MBC2576219.1"/>
    </source>
</evidence>
<dbReference type="RefSeq" id="WP_185624237.1">
    <property type="nucleotide sequence ID" value="NZ_JABGBW010000003.1"/>
</dbReference>
<evidence type="ECO:0000256" key="1">
    <source>
        <dbReference type="ARBA" id="ARBA00007118"/>
    </source>
</evidence>
<reference evidence="4 5" key="1">
    <citation type="submission" date="2020-05" db="EMBL/GenBank/DDBJ databases">
        <title>Draft genome of xy-202 and genomic insight in genome of the genus Peptostreptococcus.</title>
        <authorList>
            <person name="Zhang Z."/>
        </authorList>
    </citation>
    <scope>NUCLEOTIDE SEQUENCE [LARGE SCALE GENOMIC DNA]</scope>
    <source>
        <strain evidence="4 5">DSM 27025</strain>
    </source>
</reference>
<dbReference type="SUPFAM" id="SSF55469">
    <property type="entry name" value="FMN-dependent nitroreductase-like"/>
    <property type="match status" value="1"/>
</dbReference>
<proteinExistence type="inferred from homology"/>
<sequence>MEILECIKNRRSYRKFSDKKLEYDIIKELLEISVCAPTAQMREPWGFVIIQDKKELKEISNIAKRDILEMIDDLPHFKKYEEWFRDPEYNIFYDAENLVVVYGDKSAHWYKEDCSCVTENIILAAFSKGIGTCWIGFGEHILNKLEIKEKYGVPENYEVVSSLIMGYISKESKPPKRKHPIIFNGETDRG</sequence>
<comment type="caution">
    <text evidence="4">The sequence shown here is derived from an EMBL/GenBank/DDBJ whole genome shotgun (WGS) entry which is preliminary data.</text>
</comment>
<dbReference type="PANTHER" id="PTHR43673">
    <property type="entry name" value="NAD(P)H NITROREDUCTASE YDGI-RELATED"/>
    <property type="match status" value="1"/>
</dbReference>
<keyword evidence="5" id="KW-1185">Reference proteome</keyword>
<evidence type="ECO:0000259" key="3">
    <source>
        <dbReference type="Pfam" id="PF00881"/>
    </source>
</evidence>
<evidence type="ECO:0000313" key="5">
    <source>
        <dbReference type="Proteomes" id="UP000713904"/>
    </source>
</evidence>
<protein>
    <submittedName>
        <fullName evidence="4">Nitroreductase family protein</fullName>
    </submittedName>
</protein>
<accession>A0ABR6TM31</accession>
<dbReference type="PANTHER" id="PTHR43673:SF10">
    <property type="entry name" value="NADH DEHYDROGENASE_NAD(P)H NITROREDUCTASE XCC3605-RELATED"/>
    <property type="match status" value="1"/>
</dbReference>
<dbReference type="Pfam" id="PF00881">
    <property type="entry name" value="Nitroreductase"/>
    <property type="match status" value="1"/>
</dbReference>
<keyword evidence="2" id="KW-0560">Oxidoreductase</keyword>
<dbReference type="InterPro" id="IPR000415">
    <property type="entry name" value="Nitroreductase-like"/>
</dbReference>
<dbReference type="InterPro" id="IPR029479">
    <property type="entry name" value="Nitroreductase"/>
</dbReference>
<comment type="similarity">
    <text evidence="1">Belongs to the nitroreductase family.</text>
</comment>
<evidence type="ECO:0000256" key="2">
    <source>
        <dbReference type="ARBA" id="ARBA00023002"/>
    </source>
</evidence>
<gene>
    <name evidence="4" type="ORF">HLB29_05920</name>
</gene>
<dbReference type="EMBL" id="JABGBW010000003">
    <property type="protein sequence ID" value="MBC2576219.1"/>
    <property type="molecule type" value="Genomic_DNA"/>
</dbReference>
<feature type="domain" description="Nitroreductase" evidence="3">
    <location>
        <begin position="7"/>
        <end position="167"/>
    </location>
</feature>
<dbReference type="Gene3D" id="3.40.109.10">
    <property type="entry name" value="NADH Oxidase"/>
    <property type="match status" value="1"/>
</dbReference>
<dbReference type="Proteomes" id="UP000713904">
    <property type="component" value="Unassembled WGS sequence"/>
</dbReference>
<name>A0ABR6TM31_9FIRM</name>